<sequence length="60" mass="6798">MGPYAAWMPRKSLHGRTCGVSHAGTRASALHEPKHSHKTDRRCMCGLVCARRRIRERDTP</sequence>
<dbReference type="Proteomes" id="UP000548771">
    <property type="component" value="Unassembled WGS sequence"/>
</dbReference>
<organism evidence="1 2">
    <name type="scientific">Xanthomonas hortorum pv. pelargonii</name>
    <dbReference type="NCBI Taxonomy" id="453602"/>
    <lineage>
        <taxon>Bacteria</taxon>
        <taxon>Pseudomonadati</taxon>
        <taxon>Pseudomonadota</taxon>
        <taxon>Gammaproteobacteria</taxon>
        <taxon>Lysobacterales</taxon>
        <taxon>Lysobacteraceae</taxon>
        <taxon>Xanthomonas</taxon>
    </lineage>
</organism>
<reference evidence="2" key="1">
    <citation type="journal article" date="2020" name="Syst. Appl. Microbiol.">
        <title>Clarifying the taxonomy of the causal agent of bacterial leaf spot of lettuce through a polyphasic approach reveals that Xanthomonas cynarae Trebaol et al. 2000 emend. Timilsina et al. 2019 is a later heterotypic synonym of Xanthomonas hortorum Vauterin et al. 1995.</title>
        <authorList>
            <person name="Moriniere L."/>
            <person name="Burlet A."/>
            <person name="Rosenthal E.R."/>
            <person name="Nesme X."/>
            <person name="Portier P."/>
            <person name="Bull C.T."/>
            <person name="Lavire C."/>
            <person name="Fischer-Le Saux M."/>
            <person name="Bertolla F."/>
        </authorList>
    </citation>
    <scope>NUCLEOTIDE SEQUENCE [LARGE SCALE GENOMIC DNA]</scope>
    <source>
        <strain evidence="2">CFBP2533</strain>
    </source>
</reference>
<protein>
    <submittedName>
        <fullName evidence="1">Uncharacterized protein</fullName>
    </submittedName>
</protein>
<comment type="caution">
    <text evidence="1">The sequence shown here is derived from an EMBL/GenBank/DDBJ whole genome shotgun (WGS) entry which is preliminary data.</text>
</comment>
<accession>A0AAW9ZWV5</accession>
<evidence type="ECO:0000313" key="2">
    <source>
        <dbReference type="Proteomes" id="UP000548771"/>
    </source>
</evidence>
<gene>
    <name evidence="1" type="ORF">E1J24_12565</name>
</gene>
<dbReference type="AlphaFoldDB" id="A0AAW9ZWV5"/>
<proteinExistence type="predicted"/>
<evidence type="ECO:0000313" key="1">
    <source>
        <dbReference type="EMBL" id="NMI22656.1"/>
    </source>
</evidence>
<name>A0AAW9ZWV5_9XANT</name>
<dbReference type="EMBL" id="SMDX01000015">
    <property type="protein sequence ID" value="NMI22656.1"/>
    <property type="molecule type" value="Genomic_DNA"/>
</dbReference>